<dbReference type="InterPro" id="IPR036849">
    <property type="entry name" value="Enolase-like_C_sf"/>
</dbReference>
<dbReference type="SMART" id="SM00922">
    <property type="entry name" value="MR_MLE"/>
    <property type="match status" value="1"/>
</dbReference>
<evidence type="ECO:0000259" key="7">
    <source>
        <dbReference type="SMART" id="SM00922"/>
    </source>
</evidence>
<dbReference type="SUPFAM" id="SSF51604">
    <property type="entry name" value="Enolase C-terminal domain-like"/>
    <property type="match status" value="1"/>
</dbReference>
<keyword evidence="8" id="KW-0614">Plasmid</keyword>
<dbReference type="Gene3D" id="3.30.390.10">
    <property type="entry name" value="Enolase-like, N-terminal domain"/>
    <property type="match status" value="1"/>
</dbReference>
<protein>
    <submittedName>
        <fullName evidence="8">Chloromuconate cycloisomerase ClcB2</fullName>
    </submittedName>
</protein>
<dbReference type="GO" id="GO:0009063">
    <property type="term" value="P:amino acid catabolic process"/>
    <property type="evidence" value="ECO:0007669"/>
    <property type="project" value="InterPro"/>
</dbReference>
<dbReference type="PANTHER" id="PTHR48080">
    <property type="entry name" value="D-GALACTONATE DEHYDRATASE-RELATED"/>
    <property type="match status" value="1"/>
</dbReference>
<dbReference type="EMBL" id="CP009112">
    <property type="protein sequence ID" value="ANS32507.1"/>
    <property type="molecule type" value="Genomic_DNA"/>
</dbReference>
<evidence type="ECO:0000313" key="8">
    <source>
        <dbReference type="EMBL" id="ANS32507.1"/>
    </source>
</evidence>
<evidence type="ECO:0000256" key="1">
    <source>
        <dbReference type="ARBA" id="ARBA00001936"/>
    </source>
</evidence>
<dbReference type="GO" id="GO:0018850">
    <property type="term" value="F:chloromuconate cycloisomerase activity"/>
    <property type="evidence" value="ECO:0007669"/>
    <property type="project" value="InterPro"/>
</dbReference>
<dbReference type="Pfam" id="PF13378">
    <property type="entry name" value="MR_MLE_C"/>
    <property type="match status" value="1"/>
</dbReference>
<accession>A0A1B1KIT3</accession>
<dbReference type="InterPro" id="IPR013370">
    <property type="entry name" value="Chloromuconate_cycloisomerase"/>
</dbReference>
<dbReference type="PROSITE" id="PS00908">
    <property type="entry name" value="MR_MLE_1"/>
    <property type="match status" value="1"/>
</dbReference>
<name>A0A1B1KIT3_RHOOP</name>
<dbReference type="SFLD" id="SFLDG01258">
    <property type="entry name" value="(chloro)muconate_cycloisomeras"/>
    <property type="match status" value="1"/>
</dbReference>
<dbReference type="SUPFAM" id="SSF54826">
    <property type="entry name" value="Enolase N-terminal domain-like"/>
    <property type="match status" value="1"/>
</dbReference>
<dbReference type="SFLD" id="SFLDS00001">
    <property type="entry name" value="Enolase"/>
    <property type="match status" value="1"/>
</dbReference>
<keyword evidence="4" id="KW-0058">Aromatic hydrocarbons catabolism</keyword>
<sequence length="371" mass="39447">MTTTITEMSATIVDLPSRRPHKFAATTMHHQSIVLVRVRDSDGGEGIGEAVTPGGPWWGGESVETIKTIIDQYLAPVIIGRDPSTIGVASQSMDGLVFGNSVAKAAIETALWDLRGKTLGIPVSDLLGGLRRKRIPITWAFSAGPASDLIDEAAQKLDVGHRSFKFKMGAEPADTDSRRVLDVLECIPDECAVIVDPNGRWSELEAHRWLPILADAGVTVAEQPIARWNTDGLARLRDKLSIPIMADESVTTVQQAIALADAGAVSAFAIKIPKSGGLSRAREIAAIAEASGLACFGAATPESSVMGAISAQLYGTMPDLSVGCELFGPGLLIDEVVTEPLKYDRGELLIPTGPGSGVNLDEERLRKYSRD</sequence>
<dbReference type="InterPro" id="IPR034593">
    <property type="entry name" value="DgoD-like"/>
</dbReference>
<dbReference type="GO" id="GO:0030145">
    <property type="term" value="F:manganese ion binding"/>
    <property type="evidence" value="ECO:0007669"/>
    <property type="project" value="InterPro"/>
</dbReference>
<dbReference type="InterPro" id="IPR013341">
    <property type="entry name" value="Mandelate_racemase_N_dom"/>
</dbReference>
<dbReference type="CDD" id="cd03318">
    <property type="entry name" value="MLE"/>
    <property type="match status" value="1"/>
</dbReference>
<evidence type="ECO:0000256" key="4">
    <source>
        <dbReference type="ARBA" id="ARBA00022797"/>
    </source>
</evidence>
<keyword evidence="5" id="KW-0464">Manganese</keyword>
<evidence type="ECO:0000256" key="3">
    <source>
        <dbReference type="ARBA" id="ARBA00022723"/>
    </source>
</evidence>
<organism evidence="8 9">
    <name type="scientific">Rhodococcus opacus</name>
    <name type="common">Nocardia opaca</name>
    <dbReference type="NCBI Taxonomy" id="37919"/>
    <lineage>
        <taxon>Bacteria</taxon>
        <taxon>Bacillati</taxon>
        <taxon>Actinomycetota</taxon>
        <taxon>Actinomycetes</taxon>
        <taxon>Mycobacteriales</taxon>
        <taxon>Nocardiaceae</taxon>
        <taxon>Rhodococcus</taxon>
    </lineage>
</organism>
<evidence type="ECO:0000256" key="5">
    <source>
        <dbReference type="ARBA" id="ARBA00023211"/>
    </source>
</evidence>
<comment type="cofactor">
    <cofactor evidence="1">
        <name>Mn(2+)</name>
        <dbReference type="ChEBI" id="CHEBI:29035"/>
    </cofactor>
</comment>
<dbReference type="PATRIC" id="fig|37919.13.peg.8347"/>
<dbReference type="Gene3D" id="3.20.20.120">
    <property type="entry name" value="Enolase-like C-terminal domain"/>
    <property type="match status" value="1"/>
</dbReference>
<dbReference type="RefSeq" id="WP_065493777.1">
    <property type="nucleotide sequence ID" value="NZ_CP009112.1"/>
</dbReference>
<dbReference type="SFLD" id="SFLDG00180">
    <property type="entry name" value="muconate_cycloisomerase"/>
    <property type="match status" value="1"/>
</dbReference>
<evidence type="ECO:0000256" key="6">
    <source>
        <dbReference type="ARBA" id="ARBA00023235"/>
    </source>
</evidence>
<evidence type="ECO:0000313" key="9">
    <source>
        <dbReference type="Proteomes" id="UP000186108"/>
    </source>
</evidence>
<gene>
    <name evidence="8" type="primary">clcB2</name>
    <name evidence="8" type="ORF">R1CP_39620</name>
</gene>
<dbReference type="InterPro" id="IPR029065">
    <property type="entry name" value="Enolase_C-like"/>
</dbReference>
<evidence type="ECO:0000256" key="2">
    <source>
        <dbReference type="ARBA" id="ARBA00008031"/>
    </source>
</evidence>
<reference evidence="8 9" key="1">
    <citation type="submission" date="2014-07" db="EMBL/GenBank/DDBJ databases">
        <authorList>
            <person name="Zhang J.E."/>
            <person name="Yang H."/>
            <person name="Guo J."/>
            <person name="Deng Z."/>
            <person name="Luo H."/>
            <person name="Luo M."/>
            <person name="Zhao B."/>
        </authorList>
    </citation>
    <scope>NUCLEOTIDE SEQUENCE [LARGE SCALE GENOMIC DNA]</scope>
    <source>
        <strain evidence="8 9">1CP</strain>
        <plasmid evidence="9">Plasmid pr1cp1</plasmid>
    </source>
</reference>
<keyword evidence="6 8" id="KW-0413">Isomerase</keyword>
<proteinExistence type="inferred from homology"/>
<dbReference type="InterPro" id="IPR029017">
    <property type="entry name" value="Enolase-like_N"/>
</dbReference>
<comment type="similarity">
    <text evidence="2">Belongs to the mandelate racemase/muconate lactonizing enzyme family.</text>
</comment>
<geneLocation type="plasmid" evidence="9">
    <name>pr1cp1</name>
</geneLocation>
<feature type="domain" description="Mandelate racemase/muconate lactonizing enzyme C-terminal" evidence="7">
    <location>
        <begin position="146"/>
        <end position="243"/>
    </location>
</feature>
<dbReference type="PANTHER" id="PTHR48080:SF3">
    <property type="entry name" value="ENOLASE SUPERFAMILY MEMBER DDB_G0284701"/>
    <property type="match status" value="1"/>
</dbReference>
<dbReference type="NCBIfam" id="TIGR02534">
    <property type="entry name" value="mucon_cyclo"/>
    <property type="match status" value="1"/>
</dbReference>
<dbReference type="Pfam" id="PF02746">
    <property type="entry name" value="MR_MLE_N"/>
    <property type="match status" value="1"/>
</dbReference>
<dbReference type="InterPro" id="IPR018110">
    <property type="entry name" value="Mandel_Rmase/mucon_lact_enz_CS"/>
</dbReference>
<keyword evidence="3" id="KW-0479">Metal-binding</keyword>
<dbReference type="AlphaFoldDB" id="A0A1B1KIT3"/>
<dbReference type="Proteomes" id="UP000186108">
    <property type="component" value="Plasmid pR1CP1"/>
</dbReference>
<dbReference type="GO" id="GO:0018849">
    <property type="term" value="F:muconate cycloisomerase activity"/>
    <property type="evidence" value="ECO:0007669"/>
    <property type="project" value="InterPro"/>
</dbReference>
<dbReference type="InterPro" id="IPR013342">
    <property type="entry name" value="Mandelate_racemase_C"/>
</dbReference>